<dbReference type="SUPFAM" id="SSF55785">
    <property type="entry name" value="PYP-like sensor domain (PAS domain)"/>
    <property type="match status" value="1"/>
</dbReference>
<dbReference type="Proteomes" id="UP000547674">
    <property type="component" value="Unassembled WGS sequence"/>
</dbReference>
<proteinExistence type="predicted"/>
<evidence type="ECO:0000313" key="4">
    <source>
        <dbReference type="Proteomes" id="UP000547674"/>
    </source>
</evidence>
<sequence>MAPTTEKSVVLDLAFEKMPIPALVIDGKNRILQATKSADSLLERDPQTLVGEDLTEVIQSDDPTWWSGDPVDDLGSSSSGRKI</sequence>
<feature type="non-terminal residue" evidence="3">
    <location>
        <position position="83"/>
    </location>
</feature>
<dbReference type="InterPro" id="IPR000014">
    <property type="entry name" value="PAS"/>
</dbReference>
<gene>
    <name evidence="3" type="ORF">HKN21_17610</name>
</gene>
<reference evidence="3 4" key="1">
    <citation type="submission" date="2020-03" db="EMBL/GenBank/DDBJ databases">
        <title>Metabolic flexibility allows generalist bacteria to become dominant in a frequently disturbed ecosystem.</title>
        <authorList>
            <person name="Chen Y.-J."/>
            <person name="Leung P.M."/>
            <person name="Bay S.K."/>
            <person name="Hugenholtz P."/>
            <person name="Kessler A.J."/>
            <person name="Shelley G."/>
            <person name="Waite D.W."/>
            <person name="Cook P.L."/>
            <person name="Greening C."/>
        </authorList>
    </citation>
    <scope>NUCLEOTIDE SEQUENCE [LARGE SCALE GENOMIC DNA]</scope>
    <source>
        <strain evidence="3">SS_bin_28</strain>
    </source>
</reference>
<organism evidence="3 4">
    <name type="scientific">Eiseniibacteriota bacterium</name>
    <dbReference type="NCBI Taxonomy" id="2212470"/>
    <lineage>
        <taxon>Bacteria</taxon>
        <taxon>Candidatus Eiseniibacteriota</taxon>
    </lineage>
</organism>
<dbReference type="InterPro" id="IPR013767">
    <property type="entry name" value="PAS_fold"/>
</dbReference>
<comment type="caution">
    <text evidence="3">The sequence shown here is derived from an EMBL/GenBank/DDBJ whole genome shotgun (WGS) entry which is preliminary data.</text>
</comment>
<name>A0A7Y2EB63_UNCEI</name>
<accession>A0A7Y2EB63</accession>
<evidence type="ECO:0000259" key="2">
    <source>
        <dbReference type="Pfam" id="PF00989"/>
    </source>
</evidence>
<dbReference type="CDD" id="cd00130">
    <property type="entry name" value="PAS"/>
    <property type="match status" value="1"/>
</dbReference>
<dbReference type="AlphaFoldDB" id="A0A7Y2EB63"/>
<dbReference type="GO" id="GO:0006355">
    <property type="term" value="P:regulation of DNA-templated transcription"/>
    <property type="evidence" value="ECO:0007669"/>
    <property type="project" value="InterPro"/>
</dbReference>
<evidence type="ECO:0000313" key="3">
    <source>
        <dbReference type="EMBL" id="NNF08583.1"/>
    </source>
</evidence>
<protein>
    <submittedName>
        <fullName evidence="3">PAS domain-containing protein</fullName>
    </submittedName>
</protein>
<feature type="region of interest" description="Disordered" evidence="1">
    <location>
        <begin position="60"/>
        <end position="83"/>
    </location>
</feature>
<dbReference type="EMBL" id="JABDJR010000705">
    <property type="protein sequence ID" value="NNF08583.1"/>
    <property type="molecule type" value="Genomic_DNA"/>
</dbReference>
<feature type="domain" description="PAS fold" evidence="2">
    <location>
        <begin position="13"/>
        <end position="63"/>
    </location>
</feature>
<dbReference type="InterPro" id="IPR035965">
    <property type="entry name" value="PAS-like_dom_sf"/>
</dbReference>
<dbReference type="Gene3D" id="3.30.450.20">
    <property type="entry name" value="PAS domain"/>
    <property type="match status" value="1"/>
</dbReference>
<evidence type="ECO:0000256" key="1">
    <source>
        <dbReference type="SAM" id="MobiDB-lite"/>
    </source>
</evidence>
<dbReference type="Pfam" id="PF00989">
    <property type="entry name" value="PAS"/>
    <property type="match status" value="1"/>
</dbReference>